<sequence length="104" mass="12088">KKIEINKIYVDNLKLNHKDDCGKVKSRFGETFWAENSCDGPIGFFMNKRPSGEFIDADGKVYDKQYKTIWGHSWVYLNLETTDGFFDRLPIHKLSLPFPEVAIN</sequence>
<keyword evidence="2" id="KW-1185">Reference proteome</keyword>
<feature type="non-terminal residue" evidence="1">
    <location>
        <position position="1"/>
    </location>
</feature>
<name>F9S355_9VIBR</name>
<dbReference type="RefSeq" id="WP_006712513.1">
    <property type="nucleotide sequence ID" value="NZ_AFWF01000171.1"/>
</dbReference>
<evidence type="ECO:0000313" key="1">
    <source>
        <dbReference type="EMBL" id="EGU38242.1"/>
    </source>
</evidence>
<dbReference type="Proteomes" id="UP000004605">
    <property type="component" value="Unassembled WGS sequence"/>
</dbReference>
<dbReference type="AlphaFoldDB" id="F9S355"/>
<accession>F9S355</accession>
<proteinExistence type="predicted"/>
<comment type="caution">
    <text evidence="1">The sequence shown here is derived from an EMBL/GenBank/DDBJ whole genome shotgun (WGS) entry which is preliminary data.</text>
</comment>
<organism evidence="1 2">
    <name type="scientific">Vibrio ichthyoenteri ATCC 700023</name>
    <dbReference type="NCBI Taxonomy" id="870968"/>
    <lineage>
        <taxon>Bacteria</taxon>
        <taxon>Pseudomonadati</taxon>
        <taxon>Pseudomonadota</taxon>
        <taxon>Gammaproteobacteria</taxon>
        <taxon>Vibrionales</taxon>
        <taxon>Vibrionaceae</taxon>
        <taxon>Vibrio</taxon>
    </lineage>
</organism>
<gene>
    <name evidence="1" type="ORF">VII00023_00200</name>
</gene>
<reference evidence="1 2" key="1">
    <citation type="journal article" date="2012" name="Int. J. Syst. Evol. Microbiol.">
        <title>Vibrio caribbeanicus sp. nov., isolated from the marine sponge Scleritoderma cyanea.</title>
        <authorList>
            <person name="Hoffmann M."/>
            <person name="Monday S.R."/>
            <person name="Allard M.W."/>
            <person name="Strain E.A."/>
            <person name="Whittaker P."/>
            <person name="Naum M."/>
            <person name="McCarthy P.J."/>
            <person name="Lopez J.V."/>
            <person name="Fischer M."/>
            <person name="Brown E.W."/>
        </authorList>
    </citation>
    <scope>NUCLEOTIDE SEQUENCE [LARGE SCALE GENOMIC DNA]</scope>
    <source>
        <strain evidence="1 2">ATCC 700023</strain>
    </source>
</reference>
<dbReference type="EMBL" id="AFWF01000171">
    <property type="protein sequence ID" value="EGU38242.1"/>
    <property type="molecule type" value="Genomic_DNA"/>
</dbReference>
<protein>
    <submittedName>
        <fullName evidence="1">Uncharacterized protein</fullName>
    </submittedName>
</protein>
<evidence type="ECO:0000313" key="2">
    <source>
        <dbReference type="Proteomes" id="UP000004605"/>
    </source>
</evidence>